<name>A0ABV9WB02_9ACTN</name>
<comment type="caution">
    <text evidence="1">The sequence shown here is derived from an EMBL/GenBank/DDBJ whole genome shotgun (WGS) entry which is preliminary data.</text>
</comment>
<keyword evidence="2" id="KW-1185">Reference proteome</keyword>
<dbReference type="RefSeq" id="WP_380126028.1">
    <property type="nucleotide sequence ID" value="NZ_JBHSIU010000071.1"/>
</dbReference>
<organism evidence="1 2">
    <name type="scientific">Dactylosporangium cerinum</name>
    <dbReference type="NCBI Taxonomy" id="1434730"/>
    <lineage>
        <taxon>Bacteria</taxon>
        <taxon>Bacillati</taxon>
        <taxon>Actinomycetota</taxon>
        <taxon>Actinomycetes</taxon>
        <taxon>Micromonosporales</taxon>
        <taxon>Micromonosporaceae</taxon>
        <taxon>Dactylosporangium</taxon>
    </lineage>
</organism>
<evidence type="ECO:0000313" key="1">
    <source>
        <dbReference type="EMBL" id="MFC5005392.1"/>
    </source>
</evidence>
<gene>
    <name evidence="1" type="ORF">ACFPIJ_47120</name>
</gene>
<accession>A0ABV9WB02</accession>
<dbReference type="Proteomes" id="UP001595912">
    <property type="component" value="Unassembled WGS sequence"/>
</dbReference>
<proteinExistence type="predicted"/>
<reference evidence="2" key="1">
    <citation type="journal article" date="2019" name="Int. J. Syst. Evol. Microbiol.">
        <title>The Global Catalogue of Microorganisms (GCM) 10K type strain sequencing project: providing services to taxonomists for standard genome sequencing and annotation.</title>
        <authorList>
            <consortium name="The Broad Institute Genomics Platform"/>
            <consortium name="The Broad Institute Genome Sequencing Center for Infectious Disease"/>
            <person name="Wu L."/>
            <person name="Ma J."/>
        </authorList>
    </citation>
    <scope>NUCLEOTIDE SEQUENCE [LARGE SCALE GENOMIC DNA]</scope>
    <source>
        <strain evidence="2">CGMCC 4.7152</strain>
    </source>
</reference>
<protein>
    <submittedName>
        <fullName evidence="1">Uncharacterized protein</fullName>
    </submittedName>
</protein>
<sequence length="165" mass="17486">MTEQRHVRSDVTSPLAAVGPVVITEVPAAPGLAAIPDDPATWPAHAAMATPDRDSSTILAAITDLLGVRALTAQQRATLLRVLATWSAITGLGPSSDQQHRTGWGFRFAADSVSIDLIVDTATGEVLSHRLATPTEHGPTPTMLLLHRTRCDPHRPVETPAGPTW</sequence>
<dbReference type="EMBL" id="JBHSIU010000071">
    <property type="protein sequence ID" value="MFC5005392.1"/>
    <property type="molecule type" value="Genomic_DNA"/>
</dbReference>
<evidence type="ECO:0000313" key="2">
    <source>
        <dbReference type="Proteomes" id="UP001595912"/>
    </source>
</evidence>